<proteinExistence type="evidence at transcript level"/>
<feature type="compositionally biased region" description="Pro residues" evidence="2">
    <location>
        <begin position="289"/>
        <end position="308"/>
    </location>
</feature>
<dbReference type="Pfam" id="PF00089">
    <property type="entry name" value="Trypsin"/>
    <property type="match status" value="1"/>
</dbReference>
<evidence type="ECO:0000256" key="2">
    <source>
        <dbReference type="SAM" id="MobiDB-lite"/>
    </source>
</evidence>
<dbReference type="GO" id="GO:0006508">
    <property type="term" value="P:proteolysis"/>
    <property type="evidence" value="ECO:0007669"/>
    <property type="project" value="UniProtKB-KW"/>
</dbReference>
<protein>
    <submittedName>
        <fullName evidence="4">Serine protease-like protein</fullName>
    </submittedName>
</protein>
<dbReference type="Gene3D" id="2.40.10.10">
    <property type="entry name" value="Trypsin-like serine proteases"/>
    <property type="match status" value="1"/>
</dbReference>
<keyword evidence="1" id="KW-1015">Disulfide bond</keyword>
<sequence>MDKLTVPSVLFFCVTLAGGGVWGGAVSYEGQCGWRWFGNTRPSRMAGGDLAGRNEFPWHVSLQLRHNEGFQSEHFCGGAVLNKRWVLTARRCFDLQRFANMSIDPYKSVVVRAGEHNLNQTESSEQNRLVEEVAYLPGHDIALLKVIAPFTLQPRTVAPICLPDLSDDPPSPPGDCVLAGWGDTNAGPSNLPMSLNMPILSGNECINFGVPFSESICAGYVFEDKGAGAPCWGAMGSPLACRGADGRYYVWGVLTDLTSVSCLPPHTPAVFAEVGHSMKWIEQTIGSEEPPPTPSPELPTTPQEPPTSPECKKEDRNTL</sequence>
<dbReference type="PROSITE" id="PS50240">
    <property type="entry name" value="TRYPSIN_DOM"/>
    <property type="match status" value="1"/>
</dbReference>
<feature type="compositionally biased region" description="Basic and acidic residues" evidence="2">
    <location>
        <begin position="310"/>
        <end position="319"/>
    </location>
</feature>
<dbReference type="CDD" id="cd00190">
    <property type="entry name" value="Tryp_SPc"/>
    <property type="match status" value="1"/>
</dbReference>
<dbReference type="SUPFAM" id="SSF50494">
    <property type="entry name" value="Trypsin-like serine proteases"/>
    <property type="match status" value="1"/>
</dbReference>
<evidence type="ECO:0000256" key="1">
    <source>
        <dbReference type="ARBA" id="ARBA00023157"/>
    </source>
</evidence>
<feature type="region of interest" description="Disordered" evidence="2">
    <location>
        <begin position="283"/>
        <end position="319"/>
    </location>
</feature>
<dbReference type="InterPro" id="IPR001314">
    <property type="entry name" value="Peptidase_S1A"/>
</dbReference>
<organism evidence="4">
    <name type="scientific">Eriocheir sinensis</name>
    <name type="common">Chinese mitten crab</name>
    <dbReference type="NCBI Taxonomy" id="95602"/>
    <lineage>
        <taxon>Eukaryota</taxon>
        <taxon>Metazoa</taxon>
        <taxon>Ecdysozoa</taxon>
        <taxon>Arthropoda</taxon>
        <taxon>Crustacea</taxon>
        <taxon>Multicrustacea</taxon>
        <taxon>Malacostraca</taxon>
        <taxon>Eumalacostraca</taxon>
        <taxon>Eucarida</taxon>
        <taxon>Decapoda</taxon>
        <taxon>Pleocyemata</taxon>
        <taxon>Brachyura</taxon>
        <taxon>Eubrachyura</taxon>
        <taxon>Grapsoidea</taxon>
        <taxon>Varunidae</taxon>
        <taxon>Eriocheir</taxon>
    </lineage>
</organism>
<evidence type="ECO:0000313" key="4">
    <source>
        <dbReference type="EMBL" id="AKN91185.1"/>
    </source>
</evidence>
<name>A0A384S1G4_ERISI</name>
<accession>A0A384S1G4</accession>
<dbReference type="InterPro" id="IPR043504">
    <property type="entry name" value="Peptidase_S1_PA_chymotrypsin"/>
</dbReference>
<dbReference type="PANTHER" id="PTHR24252:SF7">
    <property type="entry name" value="HYALIN"/>
    <property type="match status" value="1"/>
</dbReference>
<dbReference type="GO" id="GO:0004252">
    <property type="term" value="F:serine-type endopeptidase activity"/>
    <property type="evidence" value="ECO:0007669"/>
    <property type="project" value="InterPro"/>
</dbReference>
<dbReference type="InterPro" id="IPR009003">
    <property type="entry name" value="Peptidase_S1_PA"/>
</dbReference>
<feature type="domain" description="Peptidase S1" evidence="3">
    <location>
        <begin position="45"/>
        <end position="286"/>
    </location>
</feature>
<dbReference type="EMBL" id="KP062952">
    <property type="protein sequence ID" value="AKN91185.1"/>
    <property type="molecule type" value="mRNA"/>
</dbReference>
<dbReference type="OrthoDB" id="6435595at2759"/>
<reference evidence="4" key="1">
    <citation type="submission" date="2014-10" db="EMBL/GenBank/DDBJ databases">
        <authorList>
            <person name="Seo M.-J."/>
            <person name="Seok Y.J."/>
            <person name="Cha I.-T."/>
        </authorList>
    </citation>
    <scope>NUCLEOTIDE SEQUENCE</scope>
</reference>
<evidence type="ECO:0000259" key="3">
    <source>
        <dbReference type="PROSITE" id="PS50240"/>
    </source>
</evidence>
<dbReference type="AlphaFoldDB" id="A0A384S1G4"/>
<dbReference type="InterPro" id="IPR001254">
    <property type="entry name" value="Trypsin_dom"/>
</dbReference>
<keyword evidence="4" id="KW-0378">Hydrolase</keyword>
<dbReference type="SMART" id="SM00020">
    <property type="entry name" value="Tryp_SPc"/>
    <property type="match status" value="1"/>
</dbReference>
<dbReference type="PRINTS" id="PR00722">
    <property type="entry name" value="CHYMOTRYPSIN"/>
</dbReference>
<keyword evidence="4" id="KW-0645">Protease</keyword>
<dbReference type="PANTHER" id="PTHR24252">
    <property type="entry name" value="ACROSIN-RELATED"/>
    <property type="match status" value="1"/>
</dbReference>